<feature type="compositionally biased region" description="Polar residues" evidence="1">
    <location>
        <begin position="78"/>
        <end position="97"/>
    </location>
</feature>
<protein>
    <submittedName>
        <fullName evidence="2">Brain enriched myelin associated protein 1</fullName>
    </submittedName>
</protein>
<evidence type="ECO:0000313" key="2">
    <source>
        <dbReference type="Ensembl" id="ENSSSCP00000035593.3"/>
    </source>
</evidence>
<feature type="compositionally biased region" description="Basic and acidic residues" evidence="1">
    <location>
        <begin position="345"/>
        <end position="354"/>
    </location>
</feature>
<feature type="region of interest" description="Disordered" evidence="1">
    <location>
        <begin position="68"/>
        <end position="222"/>
    </location>
</feature>
<sequence>CALRIVTHTIFPTKLWVDLGISVQEDNVATSSPKTMEISAVADASGKNLGKEAKAEAPAAKSRFFLTLSRPVPGRTGDQATDSSPGSVKLDVSSSKALGNKDPSEPMALPVAAASGRDPDKTPGQTPAPWGPAPSPPEAGGAAPSKPKDSGFFDKLFKLDKGREKAPGAGQQEARSAEHHDQAVESPASSPQADDVPAETDLVDGKGNAGQEIPAESCSVPRDPAELEIAKEEPPTENNNSIMSFFKTLVSPNKAETKKDLEDTASKAENVCDGPAGQKTSEIQAKGAKKKHLHSPRLGLAFRKVFRHKGAEKSPSASADLKSDRANVTAQEPQGAAKTSASTETTKEGTKEKGGPASLPLSKLFWKKTSDATEKAVPPPPEPDPAAAAPKGKEPSSKDKKAATEPNKQKSNKQEAKEPAPSAEPASVEANSLPNGDKSQKRPEKRRQSLGGFFKGLVGARFTSSSWALGPGVWVLTAKGTDWPGAGRTFATERESKRLLCARRVPGAEGEVGAGVAAVQPQAGVYGWGR</sequence>
<reference evidence="2" key="2">
    <citation type="journal article" date="2020" name="Gigascience">
        <title>An improved pig reference genome sequence to enable pig genetics and genomics research.</title>
        <authorList>
            <person name="Warr A."/>
            <person name="Affara N."/>
            <person name="Aken B."/>
            <person name="Beiki H."/>
            <person name="Bickhart D.M."/>
            <person name="Billis K."/>
            <person name="Chow W."/>
            <person name="Eory L."/>
            <person name="Finlayson H.A."/>
            <person name="Flicek P."/>
            <person name="Giron C.G."/>
            <person name="Griffin D.K."/>
            <person name="Hall R."/>
            <person name="Hannum G."/>
            <person name="Hourlier T."/>
            <person name="Howe K."/>
            <person name="Hume D.A."/>
            <person name="Izuogu O."/>
            <person name="Kim K."/>
            <person name="Koren S."/>
            <person name="Liu H."/>
            <person name="Manchanda N."/>
            <person name="Martin F.J."/>
            <person name="Nonneman D.J."/>
            <person name="O'Connor R.E."/>
            <person name="Phillippy A.M."/>
            <person name="Rohrer G.A."/>
            <person name="Rosen B.D."/>
            <person name="Rund L.A."/>
            <person name="Sargent C.A."/>
            <person name="Schook L.B."/>
            <person name="Schroeder S.G."/>
            <person name="Schwartz A.S."/>
            <person name="Skinner B.M."/>
            <person name="Talbot R."/>
            <person name="Tseng E."/>
            <person name="Tuggle C.K."/>
            <person name="Watson M."/>
            <person name="Smith T.P.L."/>
            <person name="Archibald A.L."/>
        </authorList>
    </citation>
    <scope>NUCLEOTIDE SEQUENCE [LARGE SCALE GENOMIC DNA]</scope>
    <source>
        <strain evidence="2">Duroc</strain>
    </source>
</reference>
<feature type="compositionally biased region" description="Low complexity" evidence="1">
    <location>
        <begin position="335"/>
        <end position="344"/>
    </location>
</feature>
<evidence type="ECO:0000313" key="4">
    <source>
        <dbReference type="VGNC" id="VGNC:98872"/>
    </source>
</evidence>
<reference evidence="2" key="3">
    <citation type="submission" date="2025-08" db="UniProtKB">
        <authorList>
            <consortium name="Ensembl"/>
        </authorList>
    </citation>
    <scope>IDENTIFICATION</scope>
</reference>
<feature type="compositionally biased region" description="Basic and acidic residues" evidence="1">
    <location>
        <begin position="391"/>
        <end position="403"/>
    </location>
</feature>
<dbReference type="GeneTree" id="ENSGT00390000003167"/>
<name>A0A286ZVB0_PIG</name>
<dbReference type="Proteomes" id="UP000008227">
    <property type="component" value="Chromosome 17"/>
</dbReference>
<accession>A0A286ZVB0</accession>
<reference evidence="3" key="1">
    <citation type="submission" date="2009-11" db="EMBL/GenBank/DDBJ databases">
        <authorList>
            <consortium name="Porcine genome sequencing project"/>
        </authorList>
    </citation>
    <scope>NUCLEOTIDE SEQUENCE [LARGE SCALE GENOMIC DNA]</scope>
    <source>
        <strain evidence="3">Duroc</strain>
    </source>
</reference>
<proteinExistence type="evidence at protein level"/>
<dbReference type="InterPro" id="IPR026115">
    <property type="entry name" value="NABC1"/>
</dbReference>
<keyword evidence="3" id="KW-1185">Reference proteome</keyword>
<reference evidence="2" key="4">
    <citation type="submission" date="2025-09" db="UniProtKB">
        <authorList>
            <consortium name="Ensembl"/>
        </authorList>
    </citation>
    <scope>IDENTIFICATION</scope>
</reference>
<gene>
    <name evidence="2 4" type="primary">BCAS1</name>
</gene>
<dbReference type="Bgee" id="ENSSSCG00000007485">
    <property type="expression patterns" value="Expressed in pons and 37 other cell types or tissues"/>
</dbReference>
<evidence type="ECO:0000313" key="3">
    <source>
        <dbReference type="Proteomes" id="UP000008227"/>
    </source>
</evidence>
<feature type="compositionally biased region" description="Low complexity" evidence="1">
    <location>
        <begin position="419"/>
        <end position="432"/>
    </location>
</feature>
<keyword evidence="5" id="KW-1267">Proteomics identification</keyword>
<feature type="compositionally biased region" description="Basic and acidic residues" evidence="1">
    <location>
        <begin position="146"/>
        <end position="166"/>
    </location>
</feature>
<dbReference type="Ensembl" id="ENSSSCT00000055877.3">
    <property type="protein sequence ID" value="ENSSSCP00000035593.3"/>
    <property type="gene ID" value="ENSSSCG00000007485.6"/>
</dbReference>
<evidence type="ECO:0007829" key="5">
    <source>
        <dbReference type="PeptideAtlas" id="A0A286ZVB0"/>
    </source>
</evidence>
<dbReference type="AlphaFoldDB" id="A0A286ZVB0"/>
<evidence type="ECO:0000256" key="1">
    <source>
        <dbReference type="SAM" id="MobiDB-lite"/>
    </source>
</evidence>
<dbReference type="ExpressionAtlas" id="A0A286ZVB0">
    <property type="expression patterns" value="baseline"/>
</dbReference>
<feature type="region of interest" description="Disordered" evidence="1">
    <location>
        <begin position="267"/>
        <end position="448"/>
    </location>
</feature>
<dbReference type="VGNC" id="VGNC:98872">
    <property type="gene designation" value="BCAS1"/>
</dbReference>
<dbReference type="PANTHER" id="PTHR15016:SF6">
    <property type="entry name" value="BREAST CARCINOMA-AMPLIFIED SEQUENCE 1"/>
    <property type="match status" value="1"/>
</dbReference>
<dbReference type="PANTHER" id="PTHR15016">
    <property type="entry name" value="BREAST CARCINOMA-AMPLIFIED SEQUENCE 1"/>
    <property type="match status" value="1"/>
</dbReference>
<organism evidence="2 3">
    <name type="scientific">Sus scrofa</name>
    <name type="common">Pig</name>
    <dbReference type="NCBI Taxonomy" id="9823"/>
    <lineage>
        <taxon>Eukaryota</taxon>
        <taxon>Metazoa</taxon>
        <taxon>Chordata</taxon>
        <taxon>Craniata</taxon>
        <taxon>Vertebrata</taxon>
        <taxon>Euteleostomi</taxon>
        <taxon>Mammalia</taxon>
        <taxon>Eutheria</taxon>
        <taxon>Laurasiatheria</taxon>
        <taxon>Artiodactyla</taxon>
        <taxon>Suina</taxon>
        <taxon>Suidae</taxon>
        <taxon>Sus</taxon>
    </lineage>
</organism>